<feature type="transmembrane region" description="Helical" evidence="6">
    <location>
        <begin position="21"/>
        <end position="40"/>
    </location>
</feature>
<keyword evidence="4 6" id="KW-1133">Transmembrane helix</keyword>
<dbReference type="EMBL" id="JACRAF010000023">
    <property type="protein sequence ID" value="MBI4921721.1"/>
    <property type="molecule type" value="Genomic_DNA"/>
</dbReference>
<gene>
    <name evidence="7" type="ORF">HY834_08225</name>
</gene>
<protein>
    <submittedName>
        <fullName evidence="7">Oligosaccharide flippase family protein</fullName>
    </submittedName>
</protein>
<dbReference type="PANTHER" id="PTHR30250">
    <property type="entry name" value="PST FAMILY PREDICTED COLANIC ACID TRANSPORTER"/>
    <property type="match status" value="1"/>
</dbReference>
<reference evidence="7" key="1">
    <citation type="submission" date="2020-07" db="EMBL/GenBank/DDBJ databases">
        <title>Huge and variable diversity of episymbiotic CPR bacteria and DPANN archaea in groundwater ecosystems.</title>
        <authorList>
            <person name="He C.Y."/>
            <person name="Keren R."/>
            <person name="Whittaker M."/>
            <person name="Farag I.F."/>
            <person name="Doudna J."/>
            <person name="Cate J.H.D."/>
            <person name="Banfield J.F."/>
        </authorList>
    </citation>
    <scope>NUCLEOTIDE SEQUENCE</scope>
    <source>
        <strain evidence="7">NC_groundwater_1586_Pr3_B-0.1um_66_15</strain>
    </source>
</reference>
<dbReference type="AlphaFoldDB" id="A0A933L1B5"/>
<feature type="transmembrane region" description="Helical" evidence="6">
    <location>
        <begin position="129"/>
        <end position="146"/>
    </location>
</feature>
<keyword evidence="5 6" id="KW-0472">Membrane</keyword>
<evidence type="ECO:0000313" key="8">
    <source>
        <dbReference type="Proteomes" id="UP000782610"/>
    </source>
</evidence>
<comment type="caution">
    <text evidence="7">The sequence shown here is derived from an EMBL/GenBank/DDBJ whole genome shotgun (WGS) entry which is preliminary data.</text>
</comment>
<feature type="transmembrane region" description="Helical" evidence="6">
    <location>
        <begin position="381"/>
        <end position="403"/>
    </location>
</feature>
<comment type="subcellular location">
    <subcellularLocation>
        <location evidence="1">Cell membrane</location>
        <topology evidence="1">Multi-pass membrane protein</topology>
    </subcellularLocation>
</comment>
<evidence type="ECO:0000256" key="4">
    <source>
        <dbReference type="ARBA" id="ARBA00022989"/>
    </source>
</evidence>
<organism evidence="7 8">
    <name type="scientific">Devosia nanyangense</name>
    <dbReference type="NCBI Taxonomy" id="1228055"/>
    <lineage>
        <taxon>Bacteria</taxon>
        <taxon>Pseudomonadati</taxon>
        <taxon>Pseudomonadota</taxon>
        <taxon>Alphaproteobacteria</taxon>
        <taxon>Hyphomicrobiales</taxon>
        <taxon>Devosiaceae</taxon>
        <taxon>Devosia</taxon>
    </lineage>
</organism>
<feature type="transmembrane region" description="Helical" evidence="6">
    <location>
        <begin position="166"/>
        <end position="183"/>
    </location>
</feature>
<feature type="transmembrane region" description="Helical" evidence="6">
    <location>
        <begin position="189"/>
        <end position="209"/>
    </location>
</feature>
<feature type="transmembrane region" description="Helical" evidence="6">
    <location>
        <begin position="305"/>
        <end position="330"/>
    </location>
</feature>
<evidence type="ECO:0000256" key="5">
    <source>
        <dbReference type="ARBA" id="ARBA00023136"/>
    </source>
</evidence>
<evidence type="ECO:0000256" key="6">
    <source>
        <dbReference type="SAM" id="Phobius"/>
    </source>
</evidence>
<feature type="transmembrane region" description="Helical" evidence="6">
    <location>
        <begin position="275"/>
        <end position="293"/>
    </location>
</feature>
<dbReference type="Pfam" id="PF01943">
    <property type="entry name" value="Polysacc_synt"/>
    <property type="match status" value="1"/>
</dbReference>
<sequence>MDQAPRSDLRSLLRSGLSKSLVSLLIKVATAGLTYGMYVILSRVMGATEYGYFAFGLSLATILAIGANFGQQTAILRYWPEEMVAGLPDKALAALRSGGALTFIAGLIVSLLLIGVSAVAAVAQGGPVLHLYAAAALILPLALAEYWSSVLRAQGSVWTALTPRDIVWRLALPLLVVGLYYAGVGLSGWAALLLTAAVLALSLGLQYLVARARRYEIAAGTAGLKSYWTEHGKASWSFFLGTVLDSAALNIDIILVGLLVAPAAAGVYFNAFRTAGLLTLFMFAITLVVAPMVSEHYHAGEMRKAQAITALCAWAGFLFSVVVFAGFLLFGDQVMSLFGGNNEQGALLLVILSIGLLFDAATGPSRIVLMMTGHERDYVRIFGGVIVVGMIVQVPAIMAYGAVGAAVVNTTSRIAAQLAIAWFSRRRIGLDTTLLGAFLVNRMRDRAA</sequence>
<name>A0A933L1B5_9HYPH</name>
<dbReference type="GO" id="GO:0005886">
    <property type="term" value="C:plasma membrane"/>
    <property type="evidence" value="ECO:0007669"/>
    <property type="project" value="UniProtKB-SubCell"/>
</dbReference>
<evidence type="ECO:0000313" key="7">
    <source>
        <dbReference type="EMBL" id="MBI4921721.1"/>
    </source>
</evidence>
<accession>A0A933L1B5</accession>
<keyword evidence="3 6" id="KW-0812">Transmembrane</keyword>
<feature type="transmembrane region" description="Helical" evidence="6">
    <location>
        <begin position="247"/>
        <end position="269"/>
    </location>
</feature>
<proteinExistence type="predicted"/>
<evidence type="ECO:0000256" key="1">
    <source>
        <dbReference type="ARBA" id="ARBA00004651"/>
    </source>
</evidence>
<feature type="transmembrane region" description="Helical" evidence="6">
    <location>
        <begin position="345"/>
        <end position="369"/>
    </location>
</feature>
<dbReference type="InterPro" id="IPR002797">
    <property type="entry name" value="Polysacc_synth"/>
</dbReference>
<dbReference type="PANTHER" id="PTHR30250:SF11">
    <property type="entry name" value="O-ANTIGEN TRANSPORTER-RELATED"/>
    <property type="match status" value="1"/>
</dbReference>
<feature type="transmembrane region" description="Helical" evidence="6">
    <location>
        <begin position="100"/>
        <end position="123"/>
    </location>
</feature>
<dbReference type="InterPro" id="IPR050833">
    <property type="entry name" value="Poly_Biosynth_Transport"/>
</dbReference>
<feature type="transmembrane region" description="Helical" evidence="6">
    <location>
        <begin position="52"/>
        <end position="70"/>
    </location>
</feature>
<evidence type="ECO:0000256" key="2">
    <source>
        <dbReference type="ARBA" id="ARBA00022475"/>
    </source>
</evidence>
<dbReference type="Proteomes" id="UP000782610">
    <property type="component" value="Unassembled WGS sequence"/>
</dbReference>
<keyword evidence="2" id="KW-1003">Cell membrane</keyword>
<evidence type="ECO:0000256" key="3">
    <source>
        <dbReference type="ARBA" id="ARBA00022692"/>
    </source>
</evidence>